<dbReference type="InterPro" id="IPR017039">
    <property type="entry name" value="Virul_fac_BrkB"/>
</dbReference>
<comment type="caution">
    <text evidence="7">The sequence shown here is derived from an EMBL/GenBank/DDBJ whole genome shotgun (WGS) entry which is preliminary data.</text>
</comment>
<feature type="transmembrane region" description="Helical" evidence="6">
    <location>
        <begin position="245"/>
        <end position="266"/>
    </location>
</feature>
<evidence type="ECO:0000256" key="5">
    <source>
        <dbReference type="ARBA" id="ARBA00023136"/>
    </source>
</evidence>
<accession>A0A939LPY2</accession>
<evidence type="ECO:0000256" key="2">
    <source>
        <dbReference type="ARBA" id="ARBA00022475"/>
    </source>
</evidence>
<sequence>MKLRAGPRGSGVLDRLEALAVRHPVTVRRDNLALVAVRGVRRSIEVRVTGLAAEMTYYAIISLLPLLTALGAALGFLERVLGDEQVTEIEDGLVDGLARVFDQQVTTDVLAPLVRSLLREERTGVAVTSIVVALWLASRMFRAAIRALDDAYRVPERRGLLGQWGLGLGMSLGAVVTLVSLLGMLVVGPLLGGGQRLAEWFGWGDVFTGVWAVLRWPAIGLVCIAFLTLLYRWGPNVVTTWRRCLPGAVVGMLGLVGVAVAFQVYLDVAGPGAPDVGQADAAVRVAAQVIGAALAGILWLWLSAIVILVGGVVNAELQAQRDEPALPAT</sequence>
<evidence type="ECO:0000256" key="3">
    <source>
        <dbReference type="ARBA" id="ARBA00022692"/>
    </source>
</evidence>
<keyword evidence="2" id="KW-1003">Cell membrane</keyword>
<reference evidence="7" key="1">
    <citation type="submission" date="2021-03" db="EMBL/GenBank/DDBJ databases">
        <title>Actinotalea soli sp. nov., isolated from soil.</title>
        <authorList>
            <person name="Ping W."/>
            <person name="Zhang J."/>
        </authorList>
    </citation>
    <scope>NUCLEOTIDE SEQUENCE</scope>
    <source>
        <strain evidence="7">BY-33</strain>
    </source>
</reference>
<dbReference type="Pfam" id="PF03631">
    <property type="entry name" value="Virul_fac_BrkB"/>
    <property type="match status" value="1"/>
</dbReference>
<evidence type="ECO:0000313" key="8">
    <source>
        <dbReference type="Proteomes" id="UP000664209"/>
    </source>
</evidence>
<dbReference type="PIRSF" id="PIRSF035875">
    <property type="entry name" value="RNase_BN"/>
    <property type="match status" value="1"/>
</dbReference>
<dbReference type="RefSeq" id="WP_208055476.1">
    <property type="nucleotide sequence ID" value="NZ_JAGEMK010000003.1"/>
</dbReference>
<feature type="transmembrane region" description="Helical" evidence="6">
    <location>
        <begin position="286"/>
        <end position="313"/>
    </location>
</feature>
<feature type="transmembrane region" description="Helical" evidence="6">
    <location>
        <begin position="125"/>
        <end position="145"/>
    </location>
</feature>
<dbReference type="GO" id="GO:0005886">
    <property type="term" value="C:plasma membrane"/>
    <property type="evidence" value="ECO:0007669"/>
    <property type="project" value="UniProtKB-SubCell"/>
</dbReference>
<protein>
    <submittedName>
        <fullName evidence="7">YihY/virulence factor BrkB family protein</fullName>
    </submittedName>
</protein>
<dbReference type="EMBL" id="JAGEMK010000003">
    <property type="protein sequence ID" value="MBO1751814.1"/>
    <property type="molecule type" value="Genomic_DNA"/>
</dbReference>
<organism evidence="7 8">
    <name type="scientific">Actinotalea soli</name>
    <dbReference type="NCBI Taxonomy" id="2819234"/>
    <lineage>
        <taxon>Bacteria</taxon>
        <taxon>Bacillati</taxon>
        <taxon>Actinomycetota</taxon>
        <taxon>Actinomycetes</taxon>
        <taxon>Micrococcales</taxon>
        <taxon>Cellulomonadaceae</taxon>
        <taxon>Actinotalea</taxon>
    </lineage>
</organism>
<evidence type="ECO:0000313" key="7">
    <source>
        <dbReference type="EMBL" id="MBO1751814.1"/>
    </source>
</evidence>
<keyword evidence="3 6" id="KW-0812">Transmembrane</keyword>
<dbReference type="Proteomes" id="UP000664209">
    <property type="component" value="Unassembled WGS sequence"/>
</dbReference>
<dbReference type="AlphaFoldDB" id="A0A939LPY2"/>
<feature type="transmembrane region" description="Helical" evidence="6">
    <location>
        <begin position="211"/>
        <end position="233"/>
    </location>
</feature>
<keyword evidence="4 6" id="KW-1133">Transmembrane helix</keyword>
<evidence type="ECO:0000256" key="1">
    <source>
        <dbReference type="ARBA" id="ARBA00004651"/>
    </source>
</evidence>
<feature type="transmembrane region" description="Helical" evidence="6">
    <location>
        <begin position="57"/>
        <end position="77"/>
    </location>
</feature>
<name>A0A939LPY2_9CELL</name>
<keyword evidence="5 6" id="KW-0472">Membrane</keyword>
<evidence type="ECO:0000256" key="4">
    <source>
        <dbReference type="ARBA" id="ARBA00022989"/>
    </source>
</evidence>
<dbReference type="PANTHER" id="PTHR30213">
    <property type="entry name" value="INNER MEMBRANE PROTEIN YHJD"/>
    <property type="match status" value="1"/>
</dbReference>
<comment type="subcellular location">
    <subcellularLocation>
        <location evidence="1">Cell membrane</location>
        <topology evidence="1">Multi-pass membrane protein</topology>
    </subcellularLocation>
</comment>
<dbReference type="PANTHER" id="PTHR30213:SF0">
    <property type="entry name" value="UPF0761 MEMBRANE PROTEIN YIHY"/>
    <property type="match status" value="1"/>
</dbReference>
<gene>
    <name evidence="7" type="ORF">J4G33_08375</name>
</gene>
<proteinExistence type="predicted"/>
<keyword evidence="8" id="KW-1185">Reference proteome</keyword>
<feature type="transmembrane region" description="Helical" evidence="6">
    <location>
        <begin position="166"/>
        <end position="191"/>
    </location>
</feature>
<evidence type="ECO:0000256" key="6">
    <source>
        <dbReference type="SAM" id="Phobius"/>
    </source>
</evidence>